<dbReference type="PANTHER" id="PTHR43364:SF4">
    <property type="entry name" value="NAD(P)-LINKED OXIDOREDUCTASE SUPERFAMILY PROTEIN"/>
    <property type="match status" value="1"/>
</dbReference>
<dbReference type="GO" id="GO:0005829">
    <property type="term" value="C:cytosol"/>
    <property type="evidence" value="ECO:0007669"/>
    <property type="project" value="TreeGrafter"/>
</dbReference>
<sequence length="337" mass="37868">MLYRKIGTNANPQQKDLELSVITFGAWAAGGWMWGGTERSQAVKAIQESFHAGVTSIDTAPVYGQGLSEEIVGEAIKDLPRDQVQILTKYGMRWDLEKGDFAMHSKNNEGQDINIYKYAAKDSIIKECEQSLTRLGTDYIDLYQIHWHDKTTPIEETMEAVSLLIDQGKVRYAGVCNYNAELMREAAKYIHLVSDQVPYSMVKRDIEAELVPYCIENDKAILAYSPLERGLLTGKMKPGYKFGADDHRASIHFYKDENLVKVNAFLDQIRPLAEEKNATLGQLVLRWTVEQPGITIALVGARDAEQALQNAAAIDISLNKEEIDFITGHLNELKLVK</sequence>
<dbReference type="InterPro" id="IPR020471">
    <property type="entry name" value="AKR"/>
</dbReference>
<gene>
    <name evidence="3" type="ORF">ON006_19600</name>
</gene>
<dbReference type="RefSeq" id="WP_244821067.1">
    <property type="nucleotide sequence ID" value="NZ_CP112998.1"/>
</dbReference>
<dbReference type="KEGG" id="dpf:ON006_19600"/>
<dbReference type="InterPro" id="IPR023210">
    <property type="entry name" value="NADP_OxRdtase_dom"/>
</dbReference>
<evidence type="ECO:0000313" key="4">
    <source>
        <dbReference type="Proteomes" id="UP001164653"/>
    </source>
</evidence>
<evidence type="ECO:0000256" key="1">
    <source>
        <dbReference type="ARBA" id="ARBA00023002"/>
    </source>
</evidence>
<keyword evidence="4" id="KW-1185">Reference proteome</keyword>
<keyword evidence="1" id="KW-0560">Oxidoreductase</keyword>
<dbReference type="Gene3D" id="3.20.20.100">
    <property type="entry name" value="NADP-dependent oxidoreductase domain"/>
    <property type="match status" value="1"/>
</dbReference>
<evidence type="ECO:0000259" key="2">
    <source>
        <dbReference type="Pfam" id="PF00248"/>
    </source>
</evidence>
<evidence type="ECO:0000313" key="3">
    <source>
        <dbReference type="EMBL" id="WAC09953.1"/>
    </source>
</evidence>
<dbReference type="GO" id="GO:0016491">
    <property type="term" value="F:oxidoreductase activity"/>
    <property type="evidence" value="ECO:0007669"/>
    <property type="project" value="UniProtKB-KW"/>
</dbReference>
<accession>A0A9E8N604</accession>
<dbReference type="AlphaFoldDB" id="A0A9E8N604"/>
<name>A0A9E8N604_9BACT</name>
<feature type="domain" description="NADP-dependent oxidoreductase" evidence="2">
    <location>
        <begin position="22"/>
        <end position="329"/>
    </location>
</feature>
<dbReference type="Pfam" id="PF00248">
    <property type="entry name" value="Aldo_ket_red"/>
    <property type="match status" value="1"/>
</dbReference>
<dbReference type="SUPFAM" id="SSF51430">
    <property type="entry name" value="NAD(P)-linked oxidoreductase"/>
    <property type="match status" value="1"/>
</dbReference>
<dbReference type="Proteomes" id="UP001164653">
    <property type="component" value="Chromosome"/>
</dbReference>
<dbReference type="InterPro" id="IPR036812">
    <property type="entry name" value="NAD(P)_OxRdtase_dom_sf"/>
</dbReference>
<proteinExistence type="predicted"/>
<dbReference type="InterPro" id="IPR050523">
    <property type="entry name" value="AKR_Detox_Biosynth"/>
</dbReference>
<dbReference type="EMBL" id="CP112998">
    <property type="protein sequence ID" value="WAC09953.1"/>
    <property type="molecule type" value="Genomic_DNA"/>
</dbReference>
<reference evidence="3" key="1">
    <citation type="submission" date="2022-11" db="EMBL/GenBank/DDBJ databases">
        <title>Dyadobacter pollutisoli sp. nov., isolated from plastic dumped soil.</title>
        <authorList>
            <person name="Kim J.M."/>
            <person name="Kim K.R."/>
            <person name="Lee J.K."/>
            <person name="Hao L."/>
            <person name="Jeon C.O."/>
        </authorList>
    </citation>
    <scope>NUCLEOTIDE SEQUENCE</scope>
    <source>
        <strain evidence="3">U1</strain>
    </source>
</reference>
<dbReference type="PRINTS" id="PR00069">
    <property type="entry name" value="ALDKETRDTASE"/>
</dbReference>
<protein>
    <submittedName>
        <fullName evidence="3">Aldo/keto reductase</fullName>
    </submittedName>
</protein>
<organism evidence="3 4">
    <name type="scientific">Dyadobacter pollutisoli</name>
    <dbReference type="NCBI Taxonomy" id="2910158"/>
    <lineage>
        <taxon>Bacteria</taxon>
        <taxon>Pseudomonadati</taxon>
        <taxon>Bacteroidota</taxon>
        <taxon>Cytophagia</taxon>
        <taxon>Cytophagales</taxon>
        <taxon>Spirosomataceae</taxon>
        <taxon>Dyadobacter</taxon>
    </lineage>
</organism>
<dbReference type="PANTHER" id="PTHR43364">
    <property type="entry name" value="NADH-SPECIFIC METHYLGLYOXAL REDUCTASE-RELATED"/>
    <property type="match status" value="1"/>
</dbReference>